<dbReference type="Proteomes" id="UP001172457">
    <property type="component" value="Chromosome 2"/>
</dbReference>
<dbReference type="AlphaFoldDB" id="A0AA38TQ91"/>
<dbReference type="Pfam" id="PF13259">
    <property type="entry name" value="clamp_Gag1-like"/>
    <property type="match status" value="1"/>
</dbReference>
<protein>
    <recommendedName>
        <fullName evidence="2">Gag1-like clamp domain-containing protein</fullName>
    </recommendedName>
</protein>
<organism evidence="3 4">
    <name type="scientific">Centaurea solstitialis</name>
    <name type="common">yellow star-thistle</name>
    <dbReference type="NCBI Taxonomy" id="347529"/>
    <lineage>
        <taxon>Eukaryota</taxon>
        <taxon>Viridiplantae</taxon>
        <taxon>Streptophyta</taxon>
        <taxon>Embryophyta</taxon>
        <taxon>Tracheophyta</taxon>
        <taxon>Spermatophyta</taxon>
        <taxon>Magnoliopsida</taxon>
        <taxon>eudicotyledons</taxon>
        <taxon>Gunneridae</taxon>
        <taxon>Pentapetalae</taxon>
        <taxon>asterids</taxon>
        <taxon>campanulids</taxon>
        <taxon>Asterales</taxon>
        <taxon>Asteraceae</taxon>
        <taxon>Carduoideae</taxon>
        <taxon>Cardueae</taxon>
        <taxon>Centaureinae</taxon>
        <taxon>Centaurea</taxon>
    </lineage>
</organism>
<feature type="domain" description="Gag1-like clamp" evidence="2">
    <location>
        <begin position="62"/>
        <end position="150"/>
    </location>
</feature>
<evidence type="ECO:0000256" key="1">
    <source>
        <dbReference type="SAM" id="MobiDB-lite"/>
    </source>
</evidence>
<keyword evidence="4" id="KW-1185">Reference proteome</keyword>
<reference evidence="3" key="1">
    <citation type="submission" date="2023-03" db="EMBL/GenBank/DDBJ databases">
        <title>Chromosome-scale reference genome and RAD-based genetic map of yellow starthistle (Centaurea solstitialis) reveal putative structural variation and QTLs associated with invader traits.</title>
        <authorList>
            <person name="Reatini B."/>
            <person name="Cang F.A."/>
            <person name="Jiang Q."/>
            <person name="Mckibben M.T.W."/>
            <person name="Barker M.S."/>
            <person name="Rieseberg L.H."/>
            <person name="Dlugosch K.M."/>
        </authorList>
    </citation>
    <scope>NUCLEOTIDE SEQUENCE</scope>
    <source>
        <strain evidence="3">CAN-66</strain>
        <tissue evidence="3">Leaf</tissue>
    </source>
</reference>
<gene>
    <name evidence="3" type="ORF">OSB04_004746</name>
</gene>
<dbReference type="PANTHER" id="PTHR33373">
    <property type="entry name" value="OS07G0479600 PROTEIN"/>
    <property type="match status" value="1"/>
</dbReference>
<sequence>MYGSSGCLGCDEKHKLMKSQDSQPRPVSRPCMAEGVWTSSRFGVENSAVHSLGAISPTETPNPILDSHGTENTSEDFINHGFLFWNQSRQQWVGDKGKSNQEDQLRESTLSWNETYASLLGSNKPFAMPVPLSEMVDFLVDVWEQEGMYD</sequence>
<evidence type="ECO:0000313" key="3">
    <source>
        <dbReference type="EMBL" id="KAJ9559586.1"/>
    </source>
</evidence>
<dbReference type="PANTHER" id="PTHR33373:SF1">
    <property type="entry name" value="DUF4050 DOMAIN-CONTAINING PROTEIN"/>
    <property type="match status" value="1"/>
</dbReference>
<evidence type="ECO:0000259" key="2">
    <source>
        <dbReference type="Pfam" id="PF13259"/>
    </source>
</evidence>
<feature type="region of interest" description="Disordered" evidence="1">
    <location>
        <begin position="52"/>
        <end position="71"/>
    </location>
</feature>
<evidence type="ECO:0000313" key="4">
    <source>
        <dbReference type="Proteomes" id="UP001172457"/>
    </source>
</evidence>
<dbReference type="InterPro" id="IPR025124">
    <property type="entry name" value="Gag1-like_clamp"/>
</dbReference>
<dbReference type="EMBL" id="JARYMX010000002">
    <property type="protein sequence ID" value="KAJ9559586.1"/>
    <property type="molecule type" value="Genomic_DNA"/>
</dbReference>
<accession>A0AA38TQ91</accession>
<name>A0AA38TQ91_9ASTR</name>
<comment type="caution">
    <text evidence="3">The sequence shown here is derived from an EMBL/GenBank/DDBJ whole genome shotgun (WGS) entry which is preliminary data.</text>
</comment>
<proteinExistence type="predicted"/>